<dbReference type="PANTHER" id="PTHR33308">
    <property type="entry name" value="PEPTIDOGLYCAN HYDROLASE FLGJ"/>
    <property type="match status" value="1"/>
</dbReference>
<keyword evidence="13" id="KW-0966">Cell projection</keyword>
<comment type="subcellular location">
    <subcellularLocation>
        <location evidence="2">Periplasm</location>
    </subcellularLocation>
</comment>
<keyword evidence="8 13" id="KW-0378">Hydrolase</keyword>
<evidence type="ECO:0000256" key="7">
    <source>
        <dbReference type="ARBA" id="ARBA00022795"/>
    </source>
</evidence>
<dbReference type="Pfam" id="PF10135">
    <property type="entry name" value="Rod-binding"/>
    <property type="match status" value="1"/>
</dbReference>
<evidence type="ECO:0000256" key="11">
    <source>
        <dbReference type="ARBA" id="ARBA00030835"/>
    </source>
</evidence>
<evidence type="ECO:0000259" key="12">
    <source>
        <dbReference type="SMART" id="SM00047"/>
    </source>
</evidence>
<dbReference type="GO" id="GO:0004040">
    <property type="term" value="F:amidase activity"/>
    <property type="evidence" value="ECO:0007669"/>
    <property type="project" value="InterPro"/>
</dbReference>
<comment type="caution">
    <text evidence="13">The sequence shown here is derived from an EMBL/GenBank/DDBJ whole genome shotgun (WGS) entry which is preliminary data.</text>
</comment>
<evidence type="ECO:0000313" key="13">
    <source>
        <dbReference type="EMBL" id="TQV84866.1"/>
    </source>
</evidence>
<dbReference type="NCBIfam" id="TIGR02541">
    <property type="entry name" value="flagell_FlgJ"/>
    <property type="match status" value="1"/>
</dbReference>
<dbReference type="Gene3D" id="1.10.530.10">
    <property type="match status" value="1"/>
</dbReference>
<evidence type="ECO:0000256" key="1">
    <source>
        <dbReference type="ARBA" id="ARBA00002954"/>
    </source>
</evidence>
<comment type="similarity">
    <text evidence="4">In the C-terminal section; belongs to the glycosyl hydrolase 73 family.</text>
</comment>
<keyword evidence="13" id="KW-0282">Flagellum</keyword>
<dbReference type="Gene3D" id="2.10.70.40">
    <property type="entry name" value="peptidoglycan hydrolase"/>
    <property type="match status" value="1"/>
</dbReference>
<dbReference type="InterPro" id="IPR051056">
    <property type="entry name" value="Glycosyl_Hydrolase_73"/>
</dbReference>
<dbReference type="Proteomes" id="UP000315439">
    <property type="component" value="Unassembled WGS sequence"/>
</dbReference>
<evidence type="ECO:0000256" key="3">
    <source>
        <dbReference type="ARBA" id="ARBA00006880"/>
    </source>
</evidence>
<evidence type="ECO:0000313" key="14">
    <source>
        <dbReference type="Proteomes" id="UP000315439"/>
    </source>
</evidence>
<gene>
    <name evidence="13" type="primary">flgJ</name>
    <name evidence="13" type="ORF">FLL46_20925</name>
</gene>
<dbReference type="InterPro" id="IPR013377">
    <property type="entry name" value="FlgJ"/>
</dbReference>
<dbReference type="InterPro" id="IPR019301">
    <property type="entry name" value="Flagellar_prot_FlgJ_N"/>
</dbReference>
<evidence type="ECO:0000256" key="10">
    <source>
        <dbReference type="ARBA" id="ARBA00023316"/>
    </source>
</evidence>
<proteinExistence type="inferred from homology"/>
<keyword evidence="13" id="KW-0969">Cilium</keyword>
<organism evidence="13 14">
    <name type="scientific">Aliikangiella coralliicola</name>
    <dbReference type="NCBI Taxonomy" id="2592383"/>
    <lineage>
        <taxon>Bacteria</taxon>
        <taxon>Pseudomonadati</taxon>
        <taxon>Pseudomonadota</taxon>
        <taxon>Gammaproteobacteria</taxon>
        <taxon>Oceanospirillales</taxon>
        <taxon>Pleioneaceae</taxon>
        <taxon>Aliikangiella</taxon>
    </lineage>
</organism>
<accession>A0A545U5Y0</accession>
<evidence type="ECO:0000256" key="5">
    <source>
        <dbReference type="ARBA" id="ARBA00013433"/>
    </source>
</evidence>
<dbReference type="OrthoDB" id="289937at2"/>
<reference evidence="13 14" key="1">
    <citation type="submission" date="2019-07" db="EMBL/GenBank/DDBJ databases">
        <title>Draft genome for Aliikangiella sp. M105.</title>
        <authorList>
            <person name="Wang G."/>
        </authorList>
    </citation>
    <scope>NUCLEOTIDE SEQUENCE [LARGE SCALE GENOMIC DNA]</scope>
    <source>
        <strain evidence="13 14">M105</strain>
    </source>
</reference>
<keyword evidence="7" id="KW-1005">Bacterial flagellum biogenesis</keyword>
<dbReference type="GO" id="GO:0044780">
    <property type="term" value="P:bacterial-type flagellum assembly"/>
    <property type="evidence" value="ECO:0007669"/>
    <property type="project" value="InterPro"/>
</dbReference>
<evidence type="ECO:0000256" key="9">
    <source>
        <dbReference type="ARBA" id="ARBA00023295"/>
    </source>
</evidence>
<keyword evidence="14" id="KW-1185">Reference proteome</keyword>
<dbReference type="GO" id="GO:0071555">
    <property type="term" value="P:cell wall organization"/>
    <property type="evidence" value="ECO:0007669"/>
    <property type="project" value="UniProtKB-KW"/>
</dbReference>
<dbReference type="GO" id="GO:0071973">
    <property type="term" value="P:bacterial-type flagellum-dependent cell motility"/>
    <property type="evidence" value="ECO:0007669"/>
    <property type="project" value="TreeGrafter"/>
</dbReference>
<evidence type="ECO:0000256" key="2">
    <source>
        <dbReference type="ARBA" id="ARBA00004418"/>
    </source>
</evidence>
<dbReference type="GO" id="GO:0042597">
    <property type="term" value="C:periplasmic space"/>
    <property type="evidence" value="ECO:0007669"/>
    <property type="project" value="UniProtKB-SubCell"/>
</dbReference>
<dbReference type="GO" id="GO:0016798">
    <property type="term" value="F:hydrolase activity, acting on glycosyl bonds"/>
    <property type="evidence" value="ECO:0007669"/>
    <property type="project" value="UniProtKB-KW"/>
</dbReference>
<sequence>MDAINTSRQFEQASIYSDLNSLDAIRQQGLSDEAGALKKAAKEFEAFFLNLMLKSMRQASEVIGGDSLFSSQQEKMFTSMLDEQLSIDLSQKGTLGISELMMAQLMRQKGSLSAMDSTKEKQINDQDSLVSELTTSVKERFNLDKSSSIDGVSDSVSLKSAEPSNPIDAIDVTNVVLAQSNLATKNSSFLTSEDEKRKVDSADSALVNKTVVNTNVINTEVVKPEKKSLFSEAKEFVAELWPYAKAAAQKLNLEPKLLIAQAALETGWGKFIMHDNSGKPGFNLFGIKAGNNWKGESINIDTLEVEAQQVHKVNASFRKYQNFSESFNDYVDFISGSPRYQKALESSESPNVYIQELQDSGYATDPNYANKILRILGEDVIQKVDSGE</sequence>
<evidence type="ECO:0000256" key="6">
    <source>
        <dbReference type="ARBA" id="ARBA00022764"/>
    </source>
</evidence>
<protein>
    <recommendedName>
        <fullName evidence="5">Peptidoglycan hydrolase FlgJ</fullName>
    </recommendedName>
    <alternativeName>
        <fullName evidence="11">Muramidase FlgJ</fullName>
    </alternativeName>
</protein>
<dbReference type="InterPro" id="IPR002901">
    <property type="entry name" value="MGlyc_endo_b_GlcNAc-like_dom"/>
</dbReference>
<evidence type="ECO:0000256" key="4">
    <source>
        <dbReference type="ARBA" id="ARBA00007974"/>
    </source>
</evidence>
<dbReference type="EMBL" id="VIKS01000013">
    <property type="protein sequence ID" value="TQV84866.1"/>
    <property type="molecule type" value="Genomic_DNA"/>
</dbReference>
<dbReference type="AlphaFoldDB" id="A0A545U5Y0"/>
<dbReference type="Pfam" id="PF01832">
    <property type="entry name" value="Glucosaminidase"/>
    <property type="match status" value="1"/>
</dbReference>
<keyword evidence="6" id="KW-0574">Periplasm</keyword>
<dbReference type="PANTHER" id="PTHR33308:SF9">
    <property type="entry name" value="PEPTIDOGLYCAN HYDROLASE FLGJ"/>
    <property type="match status" value="1"/>
</dbReference>
<comment type="similarity">
    <text evidence="3">In the N-terminal section; belongs to the FlgJ family.</text>
</comment>
<name>A0A545U5Y0_9GAMM</name>
<keyword evidence="10" id="KW-0961">Cell wall biogenesis/degradation</keyword>
<feature type="domain" description="Mannosyl-glycoprotein endo-beta-N-acetylglucosamidase-like" evidence="12">
    <location>
        <begin position="221"/>
        <end position="385"/>
    </location>
</feature>
<dbReference type="SMART" id="SM00047">
    <property type="entry name" value="LYZ2"/>
    <property type="match status" value="1"/>
</dbReference>
<dbReference type="RefSeq" id="WP_142933360.1">
    <property type="nucleotide sequence ID" value="NZ_ML660169.1"/>
</dbReference>
<keyword evidence="9 13" id="KW-0326">Glycosidase</keyword>
<comment type="function">
    <text evidence="1">Flagellum-specific muramidase which hydrolyzes the peptidoglycan layer to assemble the rod structure in the periplasmic space.</text>
</comment>
<evidence type="ECO:0000256" key="8">
    <source>
        <dbReference type="ARBA" id="ARBA00022801"/>
    </source>
</evidence>